<proteinExistence type="predicted"/>
<dbReference type="Proteomes" id="UP000567922">
    <property type="component" value="Unassembled WGS sequence"/>
</dbReference>
<dbReference type="AlphaFoldDB" id="A0A839RQJ9"/>
<gene>
    <name evidence="1" type="ORF">FHU29_002967</name>
</gene>
<comment type="caution">
    <text evidence="1">The sequence shown here is derived from an EMBL/GenBank/DDBJ whole genome shotgun (WGS) entry which is preliminary data.</text>
</comment>
<evidence type="ECO:0000313" key="2">
    <source>
        <dbReference type="Proteomes" id="UP000567922"/>
    </source>
</evidence>
<evidence type="ECO:0000313" key="1">
    <source>
        <dbReference type="EMBL" id="MBB3038498.1"/>
    </source>
</evidence>
<dbReference type="EMBL" id="JACHWS010000003">
    <property type="protein sequence ID" value="MBB3038498.1"/>
    <property type="molecule type" value="Genomic_DNA"/>
</dbReference>
<accession>A0A839RQJ9</accession>
<name>A0A839RQJ9_9ACTN</name>
<sequence>MVAQHRITKHWTELGSNTIVKLRETHSTTVALFRAPSLPTPSSHHMVN</sequence>
<organism evidence="1 2">
    <name type="scientific">Hoyosella altamirensis</name>
    <dbReference type="NCBI Taxonomy" id="616997"/>
    <lineage>
        <taxon>Bacteria</taxon>
        <taxon>Bacillati</taxon>
        <taxon>Actinomycetota</taxon>
        <taxon>Actinomycetes</taxon>
        <taxon>Mycobacteriales</taxon>
        <taxon>Hoyosellaceae</taxon>
        <taxon>Hoyosella</taxon>
    </lineage>
</organism>
<keyword evidence="2" id="KW-1185">Reference proteome</keyword>
<protein>
    <submittedName>
        <fullName evidence="1">Uncharacterized protein</fullName>
    </submittedName>
</protein>
<reference evidence="1 2" key="1">
    <citation type="submission" date="2020-08" db="EMBL/GenBank/DDBJ databases">
        <title>Sequencing the genomes of 1000 actinobacteria strains.</title>
        <authorList>
            <person name="Klenk H.-P."/>
        </authorList>
    </citation>
    <scope>NUCLEOTIDE SEQUENCE [LARGE SCALE GENOMIC DNA]</scope>
    <source>
        <strain evidence="1 2">DSM 45258</strain>
    </source>
</reference>